<protein>
    <submittedName>
        <fullName evidence="1">Uncharacterized protein</fullName>
    </submittedName>
</protein>
<evidence type="ECO:0000313" key="1">
    <source>
        <dbReference type="EMBL" id="PAL21047.1"/>
    </source>
</evidence>
<name>A0A270B7Q7_9PROT</name>
<dbReference type="OrthoDB" id="9805787at2"/>
<dbReference type="EMBL" id="NDFP01000015">
    <property type="protein sequence ID" value="PAL21047.1"/>
    <property type="molecule type" value="Genomic_DNA"/>
</dbReference>
<dbReference type="RefSeq" id="WP_095351840.1">
    <property type="nucleotide sequence ID" value="NZ_NDFO01000016.1"/>
</dbReference>
<dbReference type="AlphaFoldDB" id="A0A270B7Q7"/>
<keyword evidence="2" id="KW-1185">Reference proteome</keyword>
<gene>
    <name evidence="1" type="ORF">B9K05_11860</name>
</gene>
<comment type="caution">
    <text evidence="1">The sequence shown here is derived from an EMBL/GenBank/DDBJ whole genome shotgun (WGS) entry which is preliminary data.</text>
</comment>
<reference evidence="1 2" key="1">
    <citation type="submission" date="2017-04" db="EMBL/GenBank/DDBJ databases">
        <title>Kefir bacterial isolates.</title>
        <authorList>
            <person name="Kim Y."/>
            <person name="Blasche S."/>
            <person name="Patil K.R."/>
        </authorList>
    </citation>
    <scope>NUCLEOTIDE SEQUENCE [LARGE SCALE GENOMIC DNA]</scope>
    <source>
        <strain evidence="1 2">KR-2</strain>
    </source>
</reference>
<dbReference type="Proteomes" id="UP000216033">
    <property type="component" value="Unassembled WGS sequence"/>
</dbReference>
<organism evidence="1 2">
    <name type="scientific">Acetobacter syzygii</name>
    <dbReference type="NCBI Taxonomy" id="146476"/>
    <lineage>
        <taxon>Bacteria</taxon>
        <taxon>Pseudomonadati</taxon>
        <taxon>Pseudomonadota</taxon>
        <taxon>Alphaproteobacteria</taxon>
        <taxon>Acetobacterales</taxon>
        <taxon>Acetobacteraceae</taxon>
        <taxon>Acetobacter</taxon>
    </lineage>
</organism>
<accession>A0A270B7Q7</accession>
<proteinExistence type="predicted"/>
<sequence>MSAYQSGSYEKTNWDTIRAIPGVDDLSINAQKGAAIANDTVRGEGDMRNDYLDREKLNTLIIHARQDAATAVLNTALIYKELRSTGRDSRICRLIIVGILAYIAYKVS</sequence>
<evidence type="ECO:0000313" key="2">
    <source>
        <dbReference type="Proteomes" id="UP000216033"/>
    </source>
</evidence>